<keyword evidence="4" id="KW-1185">Reference proteome</keyword>
<dbReference type="InterPro" id="IPR001507">
    <property type="entry name" value="ZP_dom"/>
</dbReference>
<evidence type="ECO:0000259" key="2">
    <source>
        <dbReference type="PROSITE" id="PS51034"/>
    </source>
</evidence>
<dbReference type="Proteomes" id="UP001158576">
    <property type="component" value="Chromosome 1"/>
</dbReference>
<dbReference type="InterPro" id="IPR055356">
    <property type="entry name" value="ZP-N"/>
</dbReference>
<feature type="signal peptide" evidence="1">
    <location>
        <begin position="1"/>
        <end position="16"/>
    </location>
</feature>
<dbReference type="Gene3D" id="2.60.40.3210">
    <property type="entry name" value="Zona pellucida, ZP-N domain"/>
    <property type="match status" value="1"/>
</dbReference>
<evidence type="ECO:0000256" key="1">
    <source>
        <dbReference type="SAM" id="SignalP"/>
    </source>
</evidence>
<feature type="domain" description="ZP" evidence="2">
    <location>
        <begin position="66"/>
        <end position="194"/>
    </location>
</feature>
<name>A0ABN7SR12_OIKDI</name>
<dbReference type="Pfam" id="PF23344">
    <property type="entry name" value="ZP-N"/>
    <property type="match status" value="1"/>
</dbReference>
<sequence>MAKMKFYFFVISSVLALEEIWSVPVDFDVEENFSGDFGSGDVFRDLDYQADSTGNAGKNESPLELACGVSEIELVLNRDWFTRQGLSWEEIQVGAVDDEQMKITPDQCKVNSDWRISLTLANNHCGTKRVVERAGNTTKMIFSNSIFSGFRSKSAVTGEQVHIQFSCGYDLNHQVQVHCSPNDHLRHVAISGLD</sequence>
<evidence type="ECO:0000313" key="4">
    <source>
        <dbReference type="Proteomes" id="UP001158576"/>
    </source>
</evidence>
<reference evidence="3 4" key="1">
    <citation type="submission" date="2021-04" db="EMBL/GenBank/DDBJ databases">
        <authorList>
            <person name="Bliznina A."/>
        </authorList>
    </citation>
    <scope>NUCLEOTIDE SEQUENCE [LARGE SCALE GENOMIC DNA]</scope>
</reference>
<keyword evidence="1" id="KW-0732">Signal</keyword>
<proteinExistence type="predicted"/>
<accession>A0ABN7SR12</accession>
<protein>
    <submittedName>
        <fullName evidence="3">Oidioi.mRNA.OKI2018_I69.chr1.g411.t1.cds</fullName>
    </submittedName>
</protein>
<dbReference type="EMBL" id="OU015566">
    <property type="protein sequence ID" value="CAG5102665.1"/>
    <property type="molecule type" value="Genomic_DNA"/>
</dbReference>
<gene>
    <name evidence="3" type="ORF">OKIOD_LOCUS9176</name>
</gene>
<feature type="chain" id="PRO_5046451593" evidence="1">
    <location>
        <begin position="17"/>
        <end position="194"/>
    </location>
</feature>
<dbReference type="PROSITE" id="PS51034">
    <property type="entry name" value="ZP_2"/>
    <property type="match status" value="1"/>
</dbReference>
<organism evidence="3 4">
    <name type="scientific">Oikopleura dioica</name>
    <name type="common">Tunicate</name>
    <dbReference type="NCBI Taxonomy" id="34765"/>
    <lineage>
        <taxon>Eukaryota</taxon>
        <taxon>Metazoa</taxon>
        <taxon>Chordata</taxon>
        <taxon>Tunicata</taxon>
        <taxon>Appendicularia</taxon>
        <taxon>Copelata</taxon>
        <taxon>Oikopleuridae</taxon>
        <taxon>Oikopleura</taxon>
    </lineage>
</organism>
<evidence type="ECO:0000313" key="3">
    <source>
        <dbReference type="EMBL" id="CAG5102665.1"/>
    </source>
</evidence>